<evidence type="ECO:0000256" key="2">
    <source>
        <dbReference type="ARBA" id="ARBA00022614"/>
    </source>
</evidence>
<evidence type="ECO:0000259" key="6">
    <source>
        <dbReference type="Pfam" id="PF00931"/>
    </source>
</evidence>
<dbReference type="AlphaFoldDB" id="A0A8T0NZX3"/>
<dbReference type="PANTHER" id="PTHR19338:SF59">
    <property type="entry name" value="OS10G0162832 PROTEIN"/>
    <property type="match status" value="1"/>
</dbReference>
<dbReference type="SUPFAM" id="SSF52540">
    <property type="entry name" value="P-loop containing nucleoside triphosphate hydrolases"/>
    <property type="match status" value="1"/>
</dbReference>
<accession>A0A8T0NZX3</accession>
<evidence type="ECO:0000313" key="8">
    <source>
        <dbReference type="EMBL" id="KAG2554993.1"/>
    </source>
</evidence>
<evidence type="ECO:0000256" key="4">
    <source>
        <dbReference type="ARBA" id="ARBA00022741"/>
    </source>
</evidence>
<evidence type="ECO:0000256" key="1">
    <source>
        <dbReference type="ARBA" id="ARBA00008894"/>
    </source>
</evidence>
<dbReference type="Gene3D" id="1.20.5.4130">
    <property type="match status" value="1"/>
</dbReference>
<keyword evidence="4" id="KW-0547">Nucleotide-binding</keyword>
<evidence type="ECO:0000313" key="9">
    <source>
        <dbReference type="Proteomes" id="UP000823388"/>
    </source>
</evidence>
<evidence type="ECO:0000256" key="3">
    <source>
        <dbReference type="ARBA" id="ARBA00022737"/>
    </source>
</evidence>
<comment type="caution">
    <text evidence="8">The sequence shown here is derived from an EMBL/GenBank/DDBJ whole genome shotgun (WGS) entry which is preliminary data.</text>
</comment>
<dbReference type="GO" id="GO:0043531">
    <property type="term" value="F:ADP binding"/>
    <property type="evidence" value="ECO:0007669"/>
    <property type="project" value="InterPro"/>
</dbReference>
<dbReference type="Proteomes" id="UP000823388">
    <property type="component" value="Chromosome 9K"/>
</dbReference>
<proteinExistence type="inferred from homology"/>
<sequence length="362" mass="40838">MAEAVVGVLIGKLGAALAKEAASYGASLVCKEASALKGVFGEIRKAEVELESMKAYLRDSEKFKDTDETTGIFVNKIRELSFRIEDVVDEFMYKLEGNKHGGFAAKTKKRIKHVKVWRRLALELNNIIVELREAAKRRDLYARPGMENYAGSTDHHARSTHQTSCFAREDDLVGIEGNATKLKGWLVDDLEERKTKITTVWGMGGVGKTTLVDHVYKIVKVEFDAAAWVTVSKSYQVEDLAKKIAREFSISIDSSNMDMRRVVDVIRNHLEGKRFILVLDDVWEQDLCINNIMEIFPTNCISRFVLTSRNFEVASLATSNCTIELEPLGENQSWNLFCKVAFRNNDGKRCPSELLDLALKFL</sequence>
<keyword evidence="9" id="KW-1185">Reference proteome</keyword>
<feature type="domain" description="NB-ARC" evidence="6">
    <location>
        <begin position="179"/>
        <end position="346"/>
    </location>
</feature>
<gene>
    <name evidence="8" type="ORF">PVAP13_9KG572300</name>
</gene>
<dbReference type="FunFam" id="3.40.50.300:FF:001091">
    <property type="entry name" value="Probable disease resistance protein At1g61300"/>
    <property type="match status" value="1"/>
</dbReference>
<keyword evidence="5" id="KW-0611">Plant defense</keyword>
<comment type="similarity">
    <text evidence="1">Belongs to the disease resistance NB-LRR family.</text>
</comment>
<dbReference type="Pfam" id="PF00931">
    <property type="entry name" value="NB-ARC"/>
    <property type="match status" value="1"/>
</dbReference>
<dbReference type="EMBL" id="CM029053">
    <property type="protein sequence ID" value="KAG2554993.1"/>
    <property type="molecule type" value="Genomic_DNA"/>
</dbReference>
<evidence type="ECO:0000256" key="5">
    <source>
        <dbReference type="ARBA" id="ARBA00022821"/>
    </source>
</evidence>
<dbReference type="Gene3D" id="3.40.50.300">
    <property type="entry name" value="P-loop containing nucleotide triphosphate hydrolases"/>
    <property type="match status" value="1"/>
</dbReference>
<dbReference type="InterPro" id="IPR041118">
    <property type="entry name" value="Rx_N"/>
</dbReference>
<feature type="domain" description="Disease resistance N-terminal" evidence="7">
    <location>
        <begin position="5"/>
        <end position="106"/>
    </location>
</feature>
<reference evidence="8" key="1">
    <citation type="submission" date="2020-05" db="EMBL/GenBank/DDBJ databases">
        <title>WGS assembly of Panicum virgatum.</title>
        <authorList>
            <person name="Lovell J.T."/>
            <person name="Jenkins J."/>
            <person name="Shu S."/>
            <person name="Juenger T.E."/>
            <person name="Schmutz J."/>
        </authorList>
    </citation>
    <scope>NUCLEOTIDE SEQUENCE</scope>
    <source>
        <strain evidence="8">AP13</strain>
    </source>
</reference>
<protein>
    <submittedName>
        <fullName evidence="8">Uncharacterized protein</fullName>
    </submittedName>
</protein>
<dbReference type="InterPro" id="IPR002182">
    <property type="entry name" value="NB-ARC"/>
</dbReference>
<organism evidence="8 9">
    <name type="scientific">Panicum virgatum</name>
    <name type="common">Blackwell switchgrass</name>
    <dbReference type="NCBI Taxonomy" id="38727"/>
    <lineage>
        <taxon>Eukaryota</taxon>
        <taxon>Viridiplantae</taxon>
        <taxon>Streptophyta</taxon>
        <taxon>Embryophyta</taxon>
        <taxon>Tracheophyta</taxon>
        <taxon>Spermatophyta</taxon>
        <taxon>Magnoliopsida</taxon>
        <taxon>Liliopsida</taxon>
        <taxon>Poales</taxon>
        <taxon>Poaceae</taxon>
        <taxon>PACMAD clade</taxon>
        <taxon>Panicoideae</taxon>
        <taxon>Panicodae</taxon>
        <taxon>Paniceae</taxon>
        <taxon>Panicinae</taxon>
        <taxon>Panicum</taxon>
        <taxon>Panicum sect. Hiantes</taxon>
    </lineage>
</organism>
<dbReference type="Pfam" id="PF18052">
    <property type="entry name" value="Rx_N"/>
    <property type="match status" value="1"/>
</dbReference>
<dbReference type="InterPro" id="IPR027417">
    <property type="entry name" value="P-loop_NTPase"/>
</dbReference>
<dbReference type="CDD" id="cd14798">
    <property type="entry name" value="RX-CC_like"/>
    <property type="match status" value="1"/>
</dbReference>
<keyword evidence="2" id="KW-0433">Leucine-rich repeat</keyword>
<keyword evidence="3" id="KW-0677">Repeat</keyword>
<evidence type="ECO:0000259" key="7">
    <source>
        <dbReference type="Pfam" id="PF18052"/>
    </source>
</evidence>
<dbReference type="PRINTS" id="PR00364">
    <property type="entry name" value="DISEASERSIST"/>
</dbReference>
<dbReference type="PANTHER" id="PTHR19338">
    <property type="entry name" value="TRANSLOCASE OF INNER MITOCHONDRIAL MEMBRANE 13 HOMOLOG"/>
    <property type="match status" value="1"/>
</dbReference>
<name>A0A8T0NZX3_PANVG</name>
<dbReference type="InterPro" id="IPR038005">
    <property type="entry name" value="RX-like_CC"/>
</dbReference>
<dbReference type="GO" id="GO:0006952">
    <property type="term" value="P:defense response"/>
    <property type="evidence" value="ECO:0007669"/>
    <property type="project" value="UniProtKB-KW"/>
</dbReference>